<reference evidence="4 5" key="1">
    <citation type="journal article" date="2020" name="Arch. Microbiol.">
        <title>Bradyrhizobium campsiandrae sp. nov., a nitrogen-fixing bacterial strain isolated from a native leguminous tree from the Amazon adapted to flooded conditions.</title>
        <authorList>
            <person name="Cabral Michel D."/>
            <person name="Martins da Costa E."/>
            <person name="Azarias Guimaraes A."/>
            <person name="Soares de Carvalho T."/>
            <person name="Santos de Castro Caputo P."/>
            <person name="Willems A."/>
            <person name="de Souza Moreira F.M."/>
        </authorList>
    </citation>
    <scope>NUCLEOTIDE SEQUENCE [LARGE SCALE GENOMIC DNA]</scope>
    <source>
        <strain evidence="5">INPA 384B</strain>
    </source>
</reference>
<accession>A0ABR7UL62</accession>
<dbReference type="InterPro" id="IPR011111">
    <property type="entry name" value="Plasmid_RepB"/>
</dbReference>
<feature type="region of interest" description="Disordered" evidence="2">
    <location>
        <begin position="17"/>
        <end position="39"/>
    </location>
</feature>
<evidence type="ECO:0000313" key="4">
    <source>
        <dbReference type="EMBL" id="MBC9984663.1"/>
    </source>
</evidence>
<evidence type="ECO:0000259" key="3">
    <source>
        <dbReference type="SMART" id="SM00470"/>
    </source>
</evidence>
<dbReference type="Gene3D" id="1.10.10.2830">
    <property type="match status" value="1"/>
</dbReference>
<gene>
    <name evidence="4" type="primary">repB</name>
    <name evidence="4" type="ORF">HA482_41540</name>
</gene>
<feature type="domain" description="ParB-like N-terminal" evidence="3">
    <location>
        <begin position="71"/>
        <end position="162"/>
    </location>
</feature>
<protein>
    <submittedName>
        <fullName evidence="4">Plasmid partitioning protein RepB</fullName>
    </submittedName>
</protein>
<dbReference type="InterPro" id="IPR036086">
    <property type="entry name" value="ParB/Sulfiredoxin_sf"/>
</dbReference>
<dbReference type="NCBIfam" id="TIGR03454">
    <property type="entry name" value="partition_RepB"/>
    <property type="match status" value="1"/>
</dbReference>
<dbReference type="InterPro" id="IPR050336">
    <property type="entry name" value="Chromosome_partition/occlusion"/>
</dbReference>
<evidence type="ECO:0000256" key="2">
    <source>
        <dbReference type="SAM" id="MobiDB-lite"/>
    </source>
</evidence>
<proteinExistence type="inferred from homology"/>
<dbReference type="Proteomes" id="UP000639516">
    <property type="component" value="Unassembled WGS sequence"/>
</dbReference>
<comment type="caution">
    <text evidence="4">The sequence shown here is derived from an EMBL/GenBank/DDBJ whole genome shotgun (WGS) entry which is preliminary data.</text>
</comment>
<dbReference type="InterPro" id="IPR037972">
    <property type="entry name" value="RepB_N"/>
</dbReference>
<dbReference type="InterPro" id="IPR017819">
    <property type="entry name" value="Plasmid_partition_RepB"/>
</dbReference>
<dbReference type="Pfam" id="PF02195">
    <property type="entry name" value="ParB_N"/>
    <property type="match status" value="1"/>
</dbReference>
<dbReference type="RefSeq" id="WP_188108321.1">
    <property type="nucleotide sequence ID" value="NZ_JAANIH010000124.1"/>
</dbReference>
<dbReference type="Gene3D" id="3.90.1530.30">
    <property type="match status" value="1"/>
</dbReference>
<dbReference type="SMART" id="SM00470">
    <property type="entry name" value="ParB"/>
    <property type="match status" value="1"/>
</dbReference>
<dbReference type="EMBL" id="JAATTO010000133">
    <property type="protein sequence ID" value="MBC9984663.1"/>
    <property type="molecule type" value="Genomic_DNA"/>
</dbReference>
<comment type="similarity">
    <text evidence="1">Belongs to the ParB family.</text>
</comment>
<dbReference type="Pfam" id="PF07506">
    <property type="entry name" value="RepB"/>
    <property type="match status" value="1"/>
</dbReference>
<dbReference type="SUPFAM" id="SSF109709">
    <property type="entry name" value="KorB DNA-binding domain-like"/>
    <property type="match status" value="1"/>
</dbReference>
<evidence type="ECO:0000256" key="1">
    <source>
        <dbReference type="ARBA" id="ARBA00006295"/>
    </source>
</evidence>
<keyword evidence="5" id="KW-1185">Reference proteome</keyword>
<dbReference type="PANTHER" id="PTHR33375:SF1">
    <property type="entry name" value="CHROMOSOME-PARTITIONING PROTEIN PARB-RELATED"/>
    <property type="match status" value="1"/>
</dbReference>
<dbReference type="InterPro" id="IPR004437">
    <property type="entry name" value="ParB/RepB/Spo0J"/>
</dbReference>
<sequence length="332" mass="35953">MGRKNLLSDLLSDATQAAPSALPAEERRAPQPTLGGRGVVGAMGRSLERLTAESEAARALADRFANGETVLEIDPSLIDASIVPDRMPGTDEEHEALVQSISANGQLVPVLLRPHPSQPARYQTAYGHRRVRALKALGRPVRAVIRKMTDEELVVAQGKENGERKDLSFIERAIYAVALEDREFKRETIGSALSVDKTELSRLISVGRAIPSALIEAIGPAPKTGRRRWMELEALLQGRDAIGELAELISSQAFRSKDSDARFLAVCAALAPKPQRTEPESWTSADGKAVASIDRKTEKTTLAVNEKVAPGFGEFVVGRLGELYVEYLKGTA</sequence>
<organism evidence="4 5">
    <name type="scientific">Bradyrhizobium campsiandrae</name>
    <dbReference type="NCBI Taxonomy" id="1729892"/>
    <lineage>
        <taxon>Bacteria</taxon>
        <taxon>Pseudomonadati</taxon>
        <taxon>Pseudomonadota</taxon>
        <taxon>Alphaproteobacteria</taxon>
        <taxon>Hyphomicrobiales</taxon>
        <taxon>Nitrobacteraceae</taxon>
        <taxon>Bradyrhizobium</taxon>
    </lineage>
</organism>
<dbReference type="CDD" id="cd16405">
    <property type="entry name" value="RepB_like_N"/>
    <property type="match status" value="1"/>
</dbReference>
<dbReference type="PANTHER" id="PTHR33375">
    <property type="entry name" value="CHROMOSOME-PARTITIONING PROTEIN PARB-RELATED"/>
    <property type="match status" value="1"/>
</dbReference>
<evidence type="ECO:0000313" key="5">
    <source>
        <dbReference type="Proteomes" id="UP000639516"/>
    </source>
</evidence>
<dbReference type="NCBIfam" id="TIGR00180">
    <property type="entry name" value="parB_part"/>
    <property type="match status" value="1"/>
</dbReference>
<dbReference type="SUPFAM" id="SSF110849">
    <property type="entry name" value="ParB/Sulfiredoxin"/>
    <property type="match status" value="1"/>
</dbReference>
<name>A0ABR7UL62_9BRAD</name>
<dbReference type="InterPro" id="IPR003115">
    <property type="entry name" value="ParB_N"/>
</dbReference>